<dbReference type="Proteomes" id="UP000029431">
    <property type="component" value="Chromosome"/>
</dbReference>
<dbReference type="EMBL" id="CP003355">
    <property type="protein sequence ID" value="AHD07149.1"/>
    <property type="molecule type" value="Genomic_DNA"/>
</dbReference>
<dbReference type="HOGENOM" id="CLU_218752_1_0_9"/>
<dbReference type="AlphaFoldDB" id="V9WB89"/>
<proteinExistence type="predicted"/>
<name>V9WB89_9BACL</name>
<reference evidence="1 2" key="1">
    <citation type="journal article" date="2014" name="PLoS ONE">
        <title>How to Kill the Honey Bee Larva: Genomic Potential and Virulence Mechanisms of Paenibacillus larvae.</title>
        <authorList>
            <person name="Djukic M."/>
            <person name="Brzuszkiewicz E."/>
            <person name="Funfhaus A."/>
            <person name="Voss J."/>
            <person name="Gollnow K."/>
            <person name="Poppinga L."/>
            <person name="Liesegang H."/>
            <person name="Garcia-Gonzalez E."/>
            <person name="Genersch E."/>
            <person name="Daniel R."/>
        </authorList>
    </citation>
    <scope>NUCLEOTIDE SEQUENCE [LARGE SCALE GENOMIC DNA]</scope>
    <source>
        <strain evidence="1 2">DSM 25430</strain>
    </source>
</reference>
<sequence length="42" mass="5006">MNYKKQEKKLIILCFVVAAILFYAFLKRAIPFFSYLGNHNHD</sequence>
<dbReference type="KEGG" id="plv:ERIC2_c34140"/>
<accession>V9WB89</accession>
<evidence type="ECO:0000313" key="1">
    <source>
        <dbReference type="EMBL" id="AHD07149.1"/>
    </source>
</evidence>
<organism evidence="1 2">
    <name type="scientific">Paenibacillus larvae subsp. larvae DSM 25430</name>
    <dbReference type="NCBI Taxonomy" id="697284"/>
    <lineage>
        <taxon>Bacteria</taxon>
        <taxon>Bacillati</taxon>
        <taxon>Bacillota</taxon>
        <taxon>Bacilli</taxon>
        <taxon>Bacillales</taxon>
        <taxon>Paenibacillaceae</taxon>
        <taxon>Paenibacillus</taxon>
    </lineage>
</organism>
<keyword evidence="2" id="KW-1185">Reference proteome</keyword>
<protein>
    <submittedName>
        <fullName evidence="1">Uncharacterized protein</fullName>
    </submittedName>
</protein>
<gene>
    <name evidence="1" type="ORF">ERIC2_c34140</name>
</gene>
<evidence type="ECO:0000313" key="2">
    <source>
        <dbReference type="Proteomes" id="UP000029431"/>
    </source>
</evidence>